<dbReference type="Proteomes" id="UP001164929">
    <property type="component" value="Chromosome 6"/>
</dbReference>
<evidence type="ECO:0000313" key="3">
    <source>
        <dbReference type="Proteomes" id="UP001164929"/>
    </source>
</evidence>
<evidence type="ECO:0000313" key="1">
    <source>
        <dbReference type="EMBL" id="KAJ6991782.1"/>
    </source>
</evidence>
<sequence length="71" mass="8003">MHTSDSILAIDESHEFSEDNLMARFSSNSAKPVARIRSAKPLEAKGWTLQLSFSGQLLPPYMMSKLLHKKK</sequence>
<gene>
    <name evidence="1" type="ORF">NC653_015198</name>
    <name evidence="2" type="ORF">NC653_015597</name>
</gene>
<organism evidence="2 3">
    <name type="scientific">Populus alba x Populus x berolinensis</name>
    <dbReference type="NCBI Taxonomy" id="444605"/>
    <lineage>
        <taxon>Eukaryota</taxon>
        <taxon>Viridiplantae</taxon>
        <taxon>Streptophyta</taxon>
        <taxon>Embryophyta</taxon>
        <taxon>Tracheophyta</taxon>
        <taxon>Spermatophyta</taxon>
        <taxon>Magnoliopsida</taxon>
        <taxon>eudicotyledons</taxon>
        <taxon>Gunneridae</taxon>
        <taxon>Pentapetalae</taxon>
        <taxon>rosids</taxon>
        <taxon>fabids</taxon>
        <taxon>Malpighiales</taxon>
        <taxon>Salicaceae</taxon>
        <taxon>Saliceae</taxon>
        <taxon>Populus</taxon>
    </lineage>
</organism>
<dbReference type="AlphaFoldDB" id="A0AAD6QKY9"/>
<evidence type="ECO:0000313" key="2">
    <source>
        <dbReference type="EMBL" id="KAJ6992277.1"/>
    </source>
</evidence>
<name>A0AAD6QKY9_9ROSI</name>
<dbReference type="EMBL" id="JAQIZT010000006">
    <property type="protein sequence ID" value="KAJ6991782.1"/>
    <property type="molecule type" value="Genomic_DNA"/>
</dbReference>
<dbReference type="EMBL" id="JAQIZT010000006">
    <property type="protein sequence ID" value="KAJ6992277.1"/>
    <property type="molecule type" value="Genomic_DNA"/>
</dbReference>
<keyword evidence="3" id="KW-1185">Reference proteome</keyword>
<comment type="caution">
    <text evidence="2">The sequence shown here is derived from an EMBL/GenBank/DDBJ whole genome shotgun (WGS) entry which is preliminary data.</text>
</comment>
<accession>A0AAD6QKY9</accession>
<protein>
    <submittedName>
        <fullName evidence="2">Uncharacterized protein</fullName>
    </submittedName>
</protein>
<reference evidence="2" key="1">
    <citation type="journal article" date="2023" name="Mol. Ecol. Resour.">
        <title>Chromosome-level genome assembly of a triploid poplar Populus alba 'Berolinensis'.</title>
        <authorList>
            <person name="Chen S."/>
            <person name="Yu Y."/>
            <person name="Wang X."/>
            <person name="Wang S."/>
            <person name="Zhang T."/>
            <person name="Zhou Y."/>
            <person name="He R."/>
            <person name="Meng N."/>
            <person name="Wang Y."/>
            <person name="Liu W."/>
            <person name="Liu Z."/>
            <person name="Liu J."/>
            <person name="Guo Q."/>
            <person name="Huang H."/>
            <person name="Sederoff R.R."/>
            <person name="Wang G."/>
            <person name="Qu G."/>
            <person name="Chen S."/>
        </authorList>
    </citation>
    <scope>NUCLEOTIDE SEQUENCE</scope>
    <source>
        <strain evidence="2">SC-2020</strain>
    </source>
</reference>
<proteinExistence type="predicted"/>